<dbReference type="AlphaFoldDB" id="A0A0Z8KGC4"/>
<dbReference type="RefSeq" id="WP_044753749.1">
    <property type="nucleotide sequence ID" value="NZ_CEEK01000016.1"/>
</dbReference>
<evidence type="ECO:0000313" key="2">
    <source>
        <dbReference type="Proteomes" id="UP000069831"/>
    </source>
</evidence>
<reference evidence="1 2" key="1">
    <citation type="submission" date="2016-02" db="EMBL/GenBank/DDBJ databases">
        <authorList>
            <consortium name="Pathogen Informatics"/>
        </authorList>
    </citation>
    <scope>NUCLEOTIDE SEQUENCE [LARGE SCALE GENOMIC DNA]</scope>
    <source>
        <strain evidence="1 2">LSS95</strain>
    </source>
</reference>
<name>A0A0Z8KGC4_STRSU</name>
<accession>A0A0Z8KGC4</accession>
<gene>
    <name evidence="1" type="ORF">ERS132457_00699</name>
</gene>
<proteinExistence type="predicted"/>
<protein>
    <submittedName>
        <fullName evidence="1">Phage protein</fullName>
    </submittedName>
</protein>
<dbReference type="Proteomes" id="UP000069831">
    <property type="component" value="Unassembled WGS sequence"/>
</dbReference>
<evidence type="ECO:0000313" key="1">
    <source>
        <dbReference type="EMBL" id="CYV71757.1"/>
    </source>
</evidence>
<dbReference type="EMBL" id="FIIR01000005">
    <property type="protein sequence ID" value="CYV71757.1"/>
    <property type="molecule type" value="Genomic_DNA"/>
</dbReference>
<organism evidence="1 2">
    <name type="scientific">Streptococcus suis</name>
    <dbReference type="NCBI Taxonomy" id="1307"/>
    <lineage>
        <taxon>Bacteria</taxon>
        <taxon>Bacillati</taxon>
        <taxon>Bacillota</taxon>
        <taxon>Bacilli</taxon>
        <taxon>Lactobacillales</taxon>
        <taxon>Streptococcaceae</taxon>
        <taxon>Streptococcus</taxon>
    </lineage>
</organism>
<sequence>MAEYVRYCSECGKCFETASNVAKYCSDGCREIAKKERQRRLMKERRLKQKAQKLISRKSFTNKKAQKLTRPEYTDPYKKRMDKARKNKDWKTYYTLFKEQYLANEKNWAYSGRYVVNGFEIHDPDFVLNVVETIER</sequence>